<proteinExistence type="predicted"/>
<dbReference type="AlphaFoldDB" id="A0A956SF14"/>
<feature type="region of interest" description="Disordered" evidence="3">
    <location>
        <begin position="511"/>
        <end position="530"/>
    </location>
</feature>
<evidence type="ECO:0000313" key="6">
    <source>
        <dbReference type="Proteomes" id="UP000739538"/>
    </source>
</evidence>
<feature type="repeat" description="TPR" evidence="1">
    <location>
        <begin position="845"/>
        <end position="878"/>
    </location>
</feature>
<dbReference type="InterPro" id="IPR049945">
    <property type="entry name" value="AAA_22"/>
</dbReference>
<protein>
    <submittedName>
        <fullName evidence="5">Protein kinase</fullName>
    </submittedName>
</protein>
<dbReference type="GO" id="GO:0005524">
    <property type="term" value="F:ATP binding"/>
    <property type="evidence" value="ECO:0007669"/>
    <property type="project" value="UniProtKB-UniRule"/>
</dbReference>
<keyword evidence="2" id="KW-0547">Nucleotide-binding</keyword>
<evidence type="ECO:0000256" key="2">
    <source>
        <dbReference type="PROSITE-ProRule" id="PRU10141"/>
    </source>
</evidence>
<dbReference type="PANTHER" id="PTHR47691:SF3">
    <property type="entry name" value="HTH-TYPE TRANSCRIPTIONAL REGULATOR RV0890C-RELATED"/>
    <property type="match status" value="1"/>
</dbReference>
<dbReference type="PROSITE" id="PS50011">
    <property type="entry name" value="PROTEIN_KINASE_DOM"/>
    <property type="match status" value="1"/>
</dbReference>
<dbReference type="InterPro" id="IPR027417">
    <property type="entry name" value="P-loop_NTPase"/>
</dbReference>
<name>A0A956SF14_UNCEI</name>
<dbReference type="InterPro" id="IPR017441">
    <property type="entry name" value="Protein_kinase_ATP_BS"/>
</dbReference>
<dbReference type="PROSITE" id="PS00107">
    <property type="entry name" value="PROTEIN_KINASE_ATP"/>
    <property type="match status" value="1"/>
</dbReference>
<accession>A0A956SF14</accession>
<dbReference type="GO" id="GO:0016887">
    <property type="term" value="F:ATP hydrolysis activity"/>
    <property type="evidence" value="ECO:0007669"/>
    <property type="project" value="InterPro"/>
</dbReference>
<dbReference type="InterPro" id="IPR011009">
    <property type="entry name" value="Kinase-like_dom_sf"/>
</dbReference>
<dbReference type="Pfam" id="PF13401">
    <property type="entry name" value="AAA_22"/>
    <property type="match status" value="1"/>
</dbReference>
<dbReference type="Gene3D" id="3.40.50.300">
    <property type="entry name" value="P-loop containing nucleotide triphosphate hydrolases"/>
    <property type="match status" value="1"/>
</dbReference>
<keyword evidence="5" id="KW-0418">Kinase</keyword>
<dbReference type="Pfam" id="PF00069">
    <property type="entry name" value="Pkinase"/>
    <property type="match status" value="1"/>
</dbReference>
<dbReference type="SUPFAM" id="SSF56112">
    <property type="entry name" value="Protein kinase-like (PK-like)"/>
    <property type="match status" value="1"/>
</dbReference>
<dbReference type="Pfam" id="PF13424">
    <property type="entry name" value="TPR_12"/>
    <property type="match status" value="2"/>
</dbReference>
<keyword evidence="5" id="KW-0808">Transferase</keyword>
<feature type="domain" description="Protein kinase" evidence="4">
    <location>
        <begin position="65"/>
        <end position="331"/>
    </location>
</feature>
<dbReference type="SUPFAM" id="SSF48452">
    <property type="entry name" value="TPR-like"/>
    <property type="match status" value="1"/>
</dbReference>
<dbReference type="Proteomes" id="UP000739538">
    <property type="component" value="Unassembled WGS sequence"/>
</dbReference>
<evidence type="ECO:0000256" key="1">
    <source>
        <dbReference type="PROSITE-ProRule" id="PRU00339"/>
    </source>
</evidence>
<dbReference type="InterPro" id="IPR000719">
    <property type="entry name" value="Prot_kinase_dom"/>
</dbReference>
<dbReference type="InterPro" id="IPR011990">
    <property type="entry name" value="TPR-like_helical_dom_sf"/>
</dbReference>
<comment type="caution">
    <text evidence="5">The sequence shown here is derived from an EMBL/GenBank/DDBJ whole genome shotgun (WGS) entry which is preliminary data.</text>
</comment>
<evidence type="ECO:0000256" key="3">
    <source>
        <dbReference type="SAM" id="MobiDB-lite"/>
    </source>
</evidence>
<dbReference type="PANTHER" id="PTHR47691">
    <property type="entry name" value="REGULATOR-RELATED"/>
    <property type="match status" value="1"/>
</dbReference>
<evidence type="ECO:0000259" key="4">
    <source>
        <dbReference type="PROSITE" id="PS50011"/>
    </source>
</evidence>
<dbReference type="SMART" id="SM00220">
    <property type="entry name" value="S_TKc"/>
    <property type="match status" value="1"/>
</dbReference>
<keyword evidence="2" id="KW-0067">ATP-binding</keyword>
<dbReference type="SMART" id="SM00028">
    <property type="entry name" value="TPR"/>
    <property type="match status" value="4"/>
</dbReference>
<dbReference type="Gene3D" id="1.10.510.10">
    <property type="entry name" value="Transferase(Phosphotransferase) domain 1"/>
    <property type="match status" value="1"/>
</dbReference>
<sequence>MRGESSIDRALDAIADGTRVDWDDLVASARSSDVRDTLEELRVLSRVQELAGRGETSVPTTWGTLEVVNVLGRGTFGTVFRARDPALDLEVALKVLHPGRASSSARLLEEGRCLAKLRHPNIVRVFGVDEMDGRVGLRMELVRGRSLAQIVEEDGPLGHYEAMRVLVEVCRALAAVHAAGLVHRDVKAQNVIREDTGRIVLMDFGAGGESTSHLMSTGMDPGRRSGGRAVGTPLYLAPELIEGDEASRATDIYSAGVLLFHLLSGEFPIEADDLEGVRRAHDQGSVRRLGELLPGLPPAILHVVDRALATEPHRRHADAEDMARELARALVAGPVPYRRPAGDAISTLPVYFTSFVGRRDALEEVAALVRTSQVATLYGPGGSGKTRLVVELVHGLADAFPGGVWFVPLAPLTGPEEIVPAIASALGARDTSGTRTFDAIVERLSGDSVLVVLDNCEHVLSGVVDALRELMIRVPDARFLVTSREPMRALSESTYSLPPLALALTSNGTSLTSAGPSSTSAGASPPSSISAGRGEAAELFVQRARSVRSNFPLDEESLSYVDQICHRLDGLPLAVELAAARVRSLTLPEILRRLGDQFQLLRSDGVAEPRHHQTLLAWMEWSHDLLSDAERAALEMLAVFCGGWTLRAAEFVLAHREGCRDSSAVDLLTSLVDKSLVQLDSVGTEARYGMLETVRSFALGRVTESERREVWAIFLDWCLDHAAELHRAILSSGVREAMTQFSAERDNLIRACRLSLTLDRVEDGLRIVSYMGRYWLVSARWREGRWVCEMLLAHPGAEERTLMRAAGLSWLGVYAQSLAQPHVARPTFEECLAIRTEQGDAHGVASALNHLGVVDYDAGDYERAREEFGESLSRRRELGEKRGMAQALTNLALCDRADGRLESAIERLEEALLIHRELGNEWGVAKVTAERAFVTGIAGDHRVAIQQLEDAIRAQDTLGPSTAFHCQLGQLHLWRGDLVSAKTSFHAAIAARTRSGEAGYPPEALHGLGLVAHREGDVDTAMHLLARASATRRVALEPRARAEAEDVKNSLRATLGEEEFESKWKTGEVMPVRLD</sequence>
<dbReference type="Gene3D" id="1.25.40.10">
    <property type="entry name" value="Tetratricopeptide repeat domain"/>
    <property type="match status" value="1"/>
</dbReference>
<keyword evidence="1" id="KW-0802">TPR repeat</keyword>
<reference evidence="5" key="2">
    <citation type="journal article" date="2021" name="Microbiome">
        <title>Successional dynamics and alternative stable states in a saline activated sludge microbial community over 9 years.</title>
        <authorList>
            <person name="Wang Y."/>
            <person name="Ye J."/>
            <person name="Ju F."/>
            <person name="Liu L."/>
            <person name="Boyd J.A."/>
            <person name="Deng Y."/>
            <person name="Parks D.H."/>
            <person name="Jiang X."/>
            <person name="Yin X."/>
            <person name="Woodcroft B.J."/>
            <person name="Tyson G.W."/>
            <person name="Hugenholtz P."/>
            <person name="Polz M.F."/>
            <person name="Zhang T."/>
        </authorList>
    </citation>
    <scope>NUCLEOTIDE SEQUENCE</scope>
    <source>
        <strain evidence="5">HKST-UBA02</strain>
    </source>
</reference>
<evidence type="ECO:0000313" key="5">
    <source>
        <dbReference type="EMBL" id="MCA9758031.1"/>
    </source>
</evidence>
<feature type="binding site" evidence="2">
    <location>
        <position position="94"/>
    </location>
    <ligand>
        <name>ATP</name>
        <dbReference type="ChEBI" id="CHEBI:30616"/>
    </ligand>
</feature>
<organism evidence="5 6">
    <name type="scientific">Eiseniibacteriota bacterium</name>
    <dbReference type="NCBI Taxonomy" id="2212470"/>
    <lineage>
        <taxon>Bacteria</taxon>
        <taxon>Candidatus Eiseniibacteriota</taxon>
    </lineage>
</organism>
<dbReference type="InterPro" id="IPR019734">
    <property type="entry name" value="TPR_rpt"/>
</dbReference>
<dbReference type="EMBL" id="JAGQHS010000137">
    <property type="protein sequence ID" value="MCA9758031.1"/>
    <property type="molecule type" value="Genomic_DNA"/>
</dbReference>
<dbReference type="CDD" id="cd14014">
    <property type="entry name" value="STKc_PknB_like"/>
    <property type="match status" value="1"/>
</dbReference>
<dbReference type="PRINTS" id="PR00364">
    <property type="entry name" value="DISEASERSIST"/>
</dbReference>
<reference evidence="5" key="1">
    <citation type="submission" date="2020-04" db="EMBL/GenBank/DDBJ databases">
        <authorList>
            <person name="Zhang T."/>
        </authorList>
    </citation>
    <scope>NUCLEOTIDE SEQUENCE</scope>
    <source>
        <strain evidence="5">HKST-UBA02</strain>
    </source>
</reference>
<dbReference type="GO" id="GO:0004672">
    <property type="term" value="F:protein kinase activity"/>
    <property type="evidence" value="ECO:0007669"/>
    <property type="project" value="InterPro"/>
</dbReference>
<dbReference type="SUPFAM" id="SSF52540">
    <property type="entry name" value="P-loop containing nucleoside triphosphate hydrolases"/>
    <property type="match status" value="1"/>
</dbReference>
<dbReference type="Gene3D" id="3.30.200.20">
    <property type="entry name" value="Phosphorylase Kinase, domain 1"/>
    <property type="match status" value="1"/>
</dbReference>
<gene>
    <name evidence="5" type="ORF">KDA27_19720</name>
</gene>
<dbReference type="PROSITE" id="PS50005">
    <property type="entry name" value="TPR"/>
    <property type="match status" value="1"/>
</dbReference>